<gene>
    <name evidence="1" type="ORF">GCM10010993_34390</name>
</gene>
<dbReference type="RefSeq" id="WP_188444346.1">
    <property type="nucleotide sequence ID" value="NZ_BMFD01000020.1"/>
</dbReference>
<keyword evidence="2" id="KW-1185">Reference proteome</keyword>
<proteinExistence type="predicted"/>
<protein>
    <submittedName>
        <fullName evidence="1">Uncharacterized protein</fullName>
    </submittedName>
</protein>
<evidence type="ECO:0000313" key="2">
    <source>
        <dbReference type="Proteomes" id="UP000635885"/>
    </source>
</evidence>
<sequence length="65" mass="7637">MNENFPVENDIQFGISKCEIIKFRKGILGVLNKIKIENRHTPEMLNNIKVVYELLEKLDKAYSEK</sequence>
<dbReference type="EMBL" id="BMFD01000020">
    <property type="protein sequence ID" value="GGC53080.1"/>
    <property type="molecule type" value="Genomic_DNA"/>
</dbReference>
<comment type="caution">
    <text evidence="1">The sequence shown here is derived from an EMBL/GenBank/DDBJ whole genome shotgun (WGS) entry which is preliminary data.</text>
</comment>
<accession>A0ABQ1N461</accession>
<name>A0ABQ1N461_9BACT</name>
<reference evidence="2" key="1">
    <citation type="journal article" date="2019" name="Int. J. Syst. Evol. Microbiol.">
        <title>The Global Catalogue of Microorganisms (GCM) 10K type strain sequencing project: providing services to taxonomists for standard genome sequencing and annotation.</title>
        <authorList>
            <consortium name="The Broad Institute Genomics Platform"/>
            <consortium name="The Broad Institute Genome Sequencing Center for Infectious Disease"/>
            <person name="Wu L."/>
            <person name="Ma J."/>
        </authorList>
    </citation>
    <scope>NUCLEOTIDE SEQUENCE [LARGE SCALE GENOMIC DNA]</scope>
    <source>
        <strain evidence="2">CGMCC 1.12479</strain>
    </source>
</reference>
<evidence type="ECO:0000313" key="1">
    <source>
        <dbReference type="EMBL" id="GGC53080.1"/>
    </source>
</evidence>
<organism evidence="1 2">
    <name type="scientific">Belliella aquatica</name>
    <dbReference type="NCBI Taxonomy" id="1323734"/>
    <lineage>
        <taxon>Bacteria</taxon>
        <taxon>Pseudomonadati</taxon>
        <taxon>Bacteroidota</taxon>
        <taxon>Cytophagia</taxon>
        <taxon>Cytophagales</taxon>
        <taxon>Cyclobacteriaceae</taxon>
        <taxon>Belliella</taxon>
    </lineage>
</organism>
<dbReference type="Proteomes" id="UP000635885">
    <property type="component" value="Unassembled WGS sequence"/>
</dbReference>